<comment type="caution">
    <text evidence="3">The sequence shown here is derived from an EMBL/GenBank/DDBJ whole genome shotgun (WGS) entry which is preliminary data.</text>
</comment>
<feature type="domain" description="DUF6535" evidence="2">
    <location>
        <begin position="24"/>
        <end position="168"/>
    </location>
</feature>
<accession>A0A9P5MQ38</accession>
<gene>
    <name evidence="3" type="ORF">DFH94DRAFT_824772</name>
</gene>
<evidence type="ECO:0000256" key="1">
    <source>
        <dbReference type="SAM" id="Phobius"/>
    </source>
</evidence>
<dbReference type="AlphaFoldDB" id="A0A9P5MQ38"/>
<keyword evidence="1" id="KW-1133">Transmembrane helix</keyword>
<keyword evidence="4" id="KW-1185">Reference proteome</keyword>
<organism evidence="3 4">
    <name type="scientific">Russula ochroleuca</name>
    <dbReference type="NCBI Taxonomy" id="152965"/>
    <lineage>
        <taxon>Eukaryota</taxon>
        <taxon>Fungi</taxon>
        <taxon>Dikarya</taxon>
        <taxon>Basidiomycota</taxon>
        <taxon>Agaricomycotina</taxon>
        <taxon>Agaricomycetes</taxon>
        <taxon>Russulales</taxon>
        <taxon>Russulaceae</taxon>
        <taxon>Russula</taxon>
    </lineage>
</organism>
<name>A0A9P5MQ38_9AGAM</name>
<protein>
    <recommendedName>
        <fullName evidence="2">DUF6535 domain-containing protein</fullName>
    </recommendedName>
</protein>
<evidence type="ECO:0000313" key="3">
    <source>
        <dbReference type="EMBL" id="KAF8464764.1"/>
    </source>
</evidence>
<feature type="transmembrane region" description="Helical" evidence="1">
    <location>
        <begin position="85"/>
        <end position="103"/>
    </location>
</feature>
<reference evidence="3" key="2">
    <citation type="journal article" date="2020" name="Nat. Commun.">
        <title>Large-scale genome sequencing of mycorrhizal fungi provides insights into the early evolution of symbiotic traits.</title>
        <authorList>
            <person name="Miyauchi S."/>
            <person name="Kiss E."/>
            <person name="Kuo A."/>
            <person name="Drula E."/>
            <person name="Kohler A."/>
            <person name="Sanchez-Garcia M."/>
            <person name="Morin E."/>
            <person name="Andreopoulos B."/>
            <person name="Barry K.W."/>
            <person name="Bonito G."/>
            <person name="Buee M."/>
            <person name="Carver A."/>
            <person name="Chen C."/>
            <person name="Cichocki N."/>
            <person name="Clum A."/>
            <person name="Culley D."/>
            <person name="Crous P.W."/>
            <person name="Fauchery L."/>
            <person name="Girlanda M."/>
            <person name="Hayes R.D."/>
            <person name="Keri Z."/>
            <person name="LaButti K."/>
            <person name="Lipzen A."/>
            <person name="Lombard V."/>
            <person name="Magnuson J."/>
            <person name="Maillard F."/>
            <person name="Murat C."/>
            <person name="Nolan M."/>
            <person name="Ohm R.A."/>
            <person name="Pangilinan J."/>
            <person name="Pereira M.F."/>
            <person name="Perotto S."/>
            <person name="Peter M."/>
            <person name="Pfister S."/>
            <person name="Riley R."/>
            <person name="Sitrit Y."/>
            <person name="Stielow J.B."/>
            <person name="Szollosi G."/>
            <person name="Zifcakova L."/>
            <person name="Stursova M."/>
            <person name="Spatafora J.W."/>
            <person name="Tedersoo L."/>
            <person name="Vaario L.M."/>
            <person name="Yamada A."/>
            <person name="Yan M."/>
            <person name="Wang P."/>
            <person name="Xu J."/>
            <person name="Bruns T."/>
            <person name="Baldrian P."/>
            <person name="Vilgalys R."/>
            <person name="Dunand C."/>
            <person name="Henrissat B."/>
            <person name="Grigoriev I.V."/>
            <person name="Hibbett D."/>
            <person name="Nagy L.G."/>
            <person name="Martin F.M."/>
        </authorList>
    </citation>
    <scope>NUCLEOTIDE SEQUENCE</scope>
    <source>
        <strain evidence="3">Prilba</strain>
    </source>
</reference>
<feature type="transmembrane region" description="Helical" evidence="1">
    <location>
        <begin position="146"/>
        <end position="167"/>
    </location>
</feature>
<keyword evidence="1" id="KW-0472">Membrane</keyword>
<dbReference type="Pfam" id="PF20153">
    <property type="entry name" value="DUF6535"/>
    <property type="match status" value="1"/>
</dbReference>
<feature type="non-terminal residue" evidence="3">
    <location>
        <position position="224"/>
    </location>
</feature>
<feature type="transmembrane region" description="Helical" evidence="1">
    <location>
        <begin position="173"/>
        <end position="199"/>
    </location>
</feature>
<keyword evidence="1" id="KW-0812">Transmembrane</keyword>
<evidence type="ECO:0000259" key="2">
    <source>
        <dbReference type="Pfam" id="PF20153"/>
    </source>
</evidence>
<dbReference type="OrthoDB" id="3219854at2759"/>
<dbReference type="Proteomes" id="UP000759537">
    <property type="component" value="Unassembled WGS sequence"/>
</dbReference>
<evidence type="ECO:0000313" key="4">
    <source>
        <dbReference type="Proteomes" id="UP000759537"/>
    </source>
</evidence>
<sequence length="224" mass="25198">MESSRGWHTRFYGTIRRRNCHVRIIDSYKSLLPDSAGNAVVLLAQISQQLNDFSNGTHVPITASFSPQSNARQSSPPASAVWVNSLWFLSLVISLFCALLATLQQRWARRYLQLTQPQVAIHKRARIRSFFYKGVTRFQVAVTVEAIPALLHVSVFLFLTGLVISLFTIHHTVAYVVLAATAICFLVYTAITVMPVIYYDSPYTSPFSASAWYIRRKTALAVLN</sequence>
<dbReference type="EMBL" id="WHVB01000053">
    <property type="protein sequence ID" value="KAF8464764.1"/>
    <property type="molecule type" value="Genomic_DNA"/>
</dbReference>
<proteinExistence type="predicted"/>
<reference evidence="3" key="1">
    <citation type="submission" date="2019-10" db="EMBL/GenBank/DDBJ databases">
        <authorList>
            <consortium name="DOE Joint Genome Institute"/>
            <person name="Kuo A."/>
            <person name="Miyauchi S."/>
            <person name="Kiss E."/>
            <person name="Drula E."/>
            <person name="Kohler A."/>
            <person name="Sanchez-Garcia M."/>
            <person name="Andreopoulos B."/>
            <person name="Barry K.W."/>
            <person name="Bonito G."/>
            <person name="Buee M."/>
            <person name="Carver A."/>
            <person name="Chen C."/>
            <person name="Cichocki N."/>
            <person name="Clum A."/>
            <person name="Culley D."/>
            <person name="Crous P.W."/>
            <person name="Fauchery L."/>
            <person name="Girlanda M."/>
            <person name="Hayes R."/>
            <person name="Keri Z."/>
            <person name="LaButti K."/>
            <person name="Lipzen A."/>
            <person name="Lombard V."/>
            <person name="Magnuson J."/>
            <person name="Maillard F."/>
            <person name="Morin E."/>
            <person name="Murat C."/>
            <person name="Nolan M."/>
            <person name="Ohm R."/>
            <person name="Pangilinan J."/>
            <person name="Pereira M."/>
            <person name="Perotto S."/>
            <person name="Peter M."/>
            <person name="Riley R."/>
            <person name="Sitrit Y."/>
            <person name="Stielow B."/>
            <person name="Szollosi G."/>
            <person name="Zifcakova L."/>
            <person name="Stursova M."/>
            <person name="Spatafora J.W."/>
            <person name="Tedersoo L."/>
            <person name="Vaario L.-M."/>
            <person name="Yamada A."/>
            <person name="Yan M."/>
            <person name="Wang P."/>
            <person name="Xu J."/>
            <person name="Bruns T."/>
            <person name="Baldrian P."/>
            <person name="Vilgalys R."/>
            <person name="Henrissat B."/>
            <person name="Grigoriev I.V."/>
            <person name="Hibbett D."/>
            <person name="Nagy L.G."/>
            <person name="Martin F.M."/>
        </authorList>
    </citation>
    <scope>NUCLEOTIDE SEQUENCE</scope>
    <source>
        <strain evidence="3">Prilba</strain>
    </source>
</reference>
<dbReference type="InterPro" id="IPR045338">
    <property type="entry name" value="DUF6535"/>
</dbReference>